<dbReference type="Gene3D" id="2.180.10.10">
    <property type="entry name" value="RHS repeat-associated core"/>
    <property type="match status" value="1"/>
</dbReference>
<keyword evidence="2" id="KW-1185">Reference proteome</keyword>
<protein>
    <submittedName>
        <fullName evidence="1">RHS repeat-associated protein</fullName>
    </submittedName>
</protein>
<name>A0A7Y9KJE2_9MICO</name>
<dbReference type="InterPro" id="IPR022385">
    <property type="entry name" value="Rhs_assc_core"/>
</dbReference>
<reference evidence="1 2" key="1">
    <citation type="submission" date="2020-07" db="EMBL/GenBank/DDBJ databases">
        <title>Sequencing the genomes of 1000 actinobacteria strains.</title>
        <authorList>
            <person name="Klenk H.-P."/>
        </authorList>
    </citation>
    <scope>NUCLEOTIDE SEQUENCE [LARGE SCALE GENOMIC DNA]</scope>
    <source>
        <strain evidence="1 2">DSM 24662</strain>
    </source>
</reference>
<dbReference type="NCBIfam" id="TIGR03696">
    <property type="entry name" value="Rhs_assc_core"/>
    <property type="match status" value="1"/>
</dbReference>
<dbReference type="PANTHER" id="PTHR32305">
    <property type="match status" value="1"/>
</dbReference>
<organism evidence="1 2">
    <name type="scientific">Microbacterium immunditiarum</name>
    <dbReference type="NCBI Taxonomy" id="337480"/>
    <lineage>
        <taxon>Bacteria</taxon>
        <taxon>Bacillati</taxon>
        <taxon>Actinomycetota</taxon>
        <taxon>Actinomycetes</taxon>
        <taxon>Micrococcales</taxon>
        <taxon>Microbacteriaceae</taxon>
        <taxon>Microbacterium</taxon>
    </lineage>
</organism>
<sequence>MPGRVIAYDGLRRLQEAWTSATEDCDGTPGTLGVGGVAPYWTAYTYDELGNRTSRTDHAGSTVTTTEYVHGADGAGPHQLTEMTETTGGVSVTTGFGWDAAGNQISRTTGGDTGPIWHAEGTWDAEGELVGITGSGGDTVNVFDASGNRLVRIDETGATVFLPGGQEVHATDTTVTASRWYTLAGTTVAVRTGVGLSGVASVVTDAHGTPIATVPATDPTAAVDRLRAEPFGAARAGQDGTVAGRGFLGAPADPTGLVLLGERFYDPTAGVFISVDPELNPGVPAQFNAYVYAGNNPFTWADPTGRMWHRVDDGRYAKPLPATAGVIAPPVKVHKQNAPQVLTPWTPSPTHAAEQQILASAVNGIASLGNAMLQHPDLVVELIAGALFILAGGAGAAGGGAVCVTGVGCPAGVAAVAASVGLIATGGAAVAAGGAGLASHAMSDSRAEIWKNESAAATSADEVADIAVDAPKITFGHGARHLEGTGLSVEEVESTILQRVKTAASQATPETGSFWGRIQIRGTTIEYRAYTLPDGTINVGTYYVP</sequence>
<dbReference type="Proteomes" id="UP000576969">
    <property type="component" value="Unassembled WGS sequence"/>
</dbReference>
<dbReference type="PANTHER" id="PTHR32305:SF17">
    <property type="entry name" value="TRNA NUCLEASE WAPA"/>
    <property type="match status" value="1"/>
</dbReference>
<gene>
    <name evidence="1" type="ORF">BJ991_003590</name>
</gene>
<evidence type="ECO:0000313" key="2">
    <source>
        <dbReference type="Proteomes" id="UP000576969"/>
    </source>
</evidence>
<comment type="caution">
    <text evidence="1">The sequence shown here is derived from an EMBL/GenBank/DDBJ whole genome shotgun (WGS) entry which is preliminary data.</text>
</comment>
<dbReference type="InterPro" id="IPR006530">
    <property type="entry name" value="YD"/>
</dbReference>
<dbReference type="InterPro" id="IPR050708">
    <property type="entry name" value="T6SS_VgrG/RHS"/>
</dbReference>
<accession>A0A7Y9KJE2</accession>
<dbReference type="RefSeq" id="WP_179492263.1">
    <property type="nucleotide sequence ID" value="NZ_JACCBV010000001.1"/>
</dbReference>
<dbReference type="AlphaFoldDB" id="A0A7Y9KJE2"/>
<proteinExistence type="predicted"/>
<dbReference type="EMBL" id="JACCBV010000001">
    <property type="protein sequence ID" value="NYE21562.1"/>
    <property type="molecule type" value="Genomic_DNA"/>
</dbReference>
<evidence type="ECO:0000313" key="1">
    <source>
        <dbReference type="EMBL" id="NYE21562.1"/>
    </source>
</evidence>
<dbReference type="NCBIfam" id="TIGR01643">
    <property type="entry name" value="YD_repeat_2x"/>
    <property type="match status" value="1"/>
</dbReference>